<organism evidence="1 2">
    <name type="scientific">Blepharisma stoltei</name>
    <dbReference type="NCBI Taxonomy" id="1481888"/>
    <lineage>
        <taxon>Eukaryota</taxon>
        <taxon>Sar</taxon>
        <taxon>Alveolata</taxon>
        <taxon>Ciliophora</taxon>
        <taxon>Postciliodesmatophora</taxon>
        <taxon>Heterotrichea</taxon>
        <taxon>Heterotrichida</taxon>
        <taxon>Blepharismidae</taxon>
        <taxon>Blepharisma</taxon>
    </lineage>
</organism>
<dbReference type="AlphaFoldDB" id="A0AAU9K1G4"/>
<evidence type="ECO:0000313" key="2">
    <source>
        <dbReference type="Proteomes" id="UP001162131"/>
    </source>
</evidence>
<sequence>MNKIESENQKKKIYIENQESEFPISTLKSYRQQTLFEEESSRVLCENNCKIVKEIALHKIESTQSIMTDSTLSSADDRSKRNNFRRKKLSVDFPKRINGKCIYEILCGK</sequence>
<accession>A0AAU9K1G4</accession>
<name>A0AAU9K1G4_9CILI</name>
<protein>
    <submittedName>
        <fullName evidence="1">Uncharacterized protein</fullName>
    </submittedName>
</protein>
<gene>
    <name evidence="1" type="ORF">BSTOLATCC_MIC59511</name>
</gene>
<proteinExistence type="predicted"/>
<dbReference type="EMBL" id="CAJZBQ010000057">
    <property type="protein sequence ID" value="CAG9333695.1"/>
    <property type="molecule type" value="Genomic_DNA"/>
</dbReference>
<evidence type="ECO:0000313" key="1">
    <source>
        <dbReference type="EMBL" id="CAG9333695.1"/>
    </source>
</evidence>
<reference evidence="1" key="1">
    <citation type="submission" date="2021-09" db="EMBL/GenBank/DDBJ databases">
        <authorList>
            <consortium name="AG Swart"/>
            <person name="Singh M."/>
            <person name="Singh A."/>
            <person name="Seah K."/>
            <person name="Emmerich C."/>
        </authorList>
    </citation>
    <scope>NUCLEOTIDE SEQUENCE</scope>
    <source>
        <strain evidence="1">ATCC30299</strain>
    </source>
</reference>
<keyword evidence="2" id="KW-1185">Reference proteome</keyword>
<comment type="caution">
    <text evidence="1">The sequence shown here is derived from an EMBL/GenBank/DDBJ whole genome shotgun (WGS) entry which is preliminary data.</text>
</comment>
<dbReference type="Proteomes" id="UP001162131">
    <property type="component" value="Unassembled WGS sequence"/>
</dbReference>